<dbReference type="InterPro" id="IPR040198">
    <property type="entry name" value="Fido_containing"/>
</dbReference>
<feature type="site" description="Important for autoinhibition of adenylyltransferase activity" evidence="3">
    <location>
        <position position="56"/>
    </location>
</feature>
<dbReference type="SUPFAM" id="SSF140931">
    <property type="entry name" value="Fic-like"/>
    <property type="match status" value="1"/>
</dbReference>
<name>A0A2M7SDA8_9BACT</name>
<dbReference type="AlphaFoldDB" id="A0A2M7SDA8"/>
<evidence type="ECO:0000259" key="4">
    <source>
        <dbReference type="PROSITE" id="PS51459"/>
    </source>
</evidence>
<gene>
    <name evidence="5" type="ORF">COY52_04215</name>
</gene>
<accession>A0A2M7SDA8</accession>
<evidence type="ECO:0000256" key="2">
    <source>
        <dbReference type="PIRSR" id="PIRSR640198-2"/>
    </source>
</evidence>
<dbReference type="GO" id="GO:0005524">
    <property type="term" value="F:ATP binding"/>
    <property type="evidence" value="ECO:0007669"/>
    <property type="project" value="UniProtKB-KW"/>
</dbReference>
<comment type="caution">
    <text evidence="5">The sequence shown here is derived from an EMBL/GenBank/DDBJ whole genome shotgun (WGS) entry which is preliminary data.</text>
</comment>
<keyword evidence="2" id="KW-0547">Nucleotide-binding</keyword>
<dbReference type="PANTHER" id="PTHR13504">
    <property type="entry name" value="FIDO DOMAIN-CONTAINING PROTEIN DDB_G0283145"/>
    <property type="match status" value="1"/>
</dbReference>
<evidence type="ECO:0000256" key="1">
    <source>
        <dbReference type="PIRSR" id="PIRSR640198-1"/>
    </source>
</evidence>
<dbReference type="Proteomes" id="UP000229307">
    <property type="component" value="Unassembled WGS sequence"/>
</dbReference>
<dbReference type="InterPro" id="IPR036390">
    <property type="entry name" value="WH_DNA-bd_sf"/>
</dbReference>
<evidence type="ECO:0000256" key="3">
    <source>
        <dbReference type="PIRSR" id="PIRSR640198-3"/>
    </source>
</evidence>
<keyword evidence="2" id="KW-0067">ATP-binding</keyword>
<feature type="active site" evidence="1">
    <location>
        <position position="196"/>
    </location>
</feature>
<dbReference type="SUPFAM" id="SSF46785">
    <property type="entry name" value="Winged helix' DNA-binding domain"/>
    <property type="match status" value="1"/>
</dbReference>
<dbReference type="InterPro" id="IPR003812">
    <property type="entry name" value="Fido"/>
</dbReference>
<evidence type="ECO:0000313" key="6">
    <source>
        <dbReference type="Proteomes" id="UP000229307"/>
    </source>
</evidence>
<feature type="binding site" evidence="2">
    <location>
        <begin position="238"/>
        <end position="239"/>
    </location>
    <ligand>
        <name>ATP</name>
        <dbReference type="ChEBI" id="CHEBI:30616"/>
    </ligand>
</feature>
<dbReference type="EMBL" id="PFMR01000109">
    <property type="protein sequence ID" value="PIZ17527.1"/>
    <property type="molecule type" value="Genomic_DNA"/>
</dbReference>
<proteinExistence type="predicted"/>
<dbReference type="PROSITE" id="PS51459">
    <property type="entry name" value="FIDO"/>
    <property type="match status" value="1"/>
</dbReference>
<dbReference type="InterPro" id="IPR036597">
    <property type="entry name" value="Fido-like_dom_sf"/>
</dbReference>
<evidence type="ECO:0000313" key="5">
    <source>
        <dbReference type="EMBL" id="PIZ17527.1"/>
    </source>
</evidence>
<feature type="binding site" evidence="2">
    <location>
        <begin position="200"/>
        <end position="207"/>
    </location>
    <ligand>
        <name>ATP</name>
        <dbReference type="ChEBI" id="CHEBI:30616"/>
    </ligand>
</feature>
<sequence length="349" mass="40132">MLFNPKYTITDKILNNLTAITSAREVIEQSHLVPQWEAKLRRQAILSNSHSSTAIEGNRLDLKQVEDLAEGKNVIAEEKDKQEVLNYLEALEKIPVLAEKGKFTIRDLLNIHKMVTKGTLNNDSDCGAFRNRQVFVGRRVFNGTGFKEEITYMPPKTEEVPVLVNEFIEWLNLEDTFEMNPVLLAGIVHYEIARIHPFIDGNGRTARLLATLVLYLSGFDHRRIFALDDFYDKDRQSYYNALKTVDKETRDLTKWLEYFTDGVVSSMKKVKEAILKLGIRTRKSAQIALTPRQMQIVEYANKNKGITNRDVREMFKLSDEGALKEIKKLVKLDVIKSKGKGRSLHYILK</sequence>
<dbReference type="InterPro" id="IPR036388">
    <property type="entry name" value="WH-like_DNA-bd_sf"/>
</dbReference>
<feature type="domain" description="Fido" evidence="4">
    <location>
        <begin position="103"/>
        <end position="261"/>
    </location>
</feature>
<dbReference type="Pfam" id="PF02661">
    <property type="entry name" value="Fic"/>
    <property type="match status" value="1"/>
</dbReference>
<dbReference type="PANTHER" id="PTHR13504:SF38">
    <property type="entry name" value="FIDO DOMAIN-CONTAINING PROTEIN"/>
    <property type="match status" value="1"/>
</dbReference>
<dbReference type="Gene3D" id="1.10.3290.10">
    <property type="entry name" value="Fido-like domain"/>
    <property type="match status" value="1"/>
</dbReference>
<protein>
    <recommendedName>
        <fullName evidence="4">Fido domain-containing protein</fullName>
    </recommendedName>
</protein>
<organism evidence="5 6">
    <name type="scientific">Candidatus Desantisbacteria bacterium CG_4_10_14_0_8_um_filter_48_22</name>
    <dbReference type="NCBI Taxonomy" id="1974543"/>
    <lineage>
        <taxon>Bacteria</taxon>
        <taxon>Candidatus Desantisiibacteriota</taxon>
    </lineage>
</organism>
<reference evidence="6" key="1">
    <citation type="submission" date="2017-09" db="EMBL/GenBank/DDBJ databases">
        <title>Depth-based differentiation of microbial function through sediment-hosted aquifers and enrichment of novel symbionts in the deep terrestrial subsurface.</title>
        <authorList>
            <person name="Probst A.J."/>
            <person name="Ladd B."/>
            <person name="Jarett J.K."/>
            <person name="Geller-Mcgrath D.E."/>
            <person name="Sieber C.M.K."/>
            <person name="Emerson J.B."/>
            <person name="Anantharaman K."/>
            <person name="Thomas B.C."/>
            <person name="Malmstrom R."/>
            <person name="Stieglmeier M."/>
            <person name="Klingl A."/>
            <person name="Woyke T."/>
            <person name="Ryan C.M."/>
            <person name="Banfield J.F."/>
        </authorList>
    </citation>
    <scope>NUCLEOTIDE SEQUENCE [LARGE SCALE GENOMIC DNA]</scope>
</reference>
<dbReference type="Gene3D" id="1.10.10.10">
    <property type="entry name" value="Winged helix-like DNA-binding domain superfamily/Winged helix DNA-binding domain"/>
    <property type="match status" value="1"/>
</dbReference>